<organism evidence="1 2">
    <name type="scientific">Candidatus Nealsonbacteria bacterium CG09_land_8_20_14_0_10_42_14</name>
    <dbReference type="NCBI Taxonomy" id="1974707"/>
    <lineage>
        <taxon>Bacteria</taxon>
        <taxon>Candidatus Nealsoniibacteriota</taxon>
    </lineage>
</organism>
<dbReference type="InterPro" id="IPR014942">
    <property type="entry name" value="AbiEii"/>
</dbReference>
<name>A0A2H0WXM7_9BACT</name>
<dbReference type="Proteomes" id="UP000229675">
    <property type="component" value="Unassembled WGS sequence"/>
</dbReference>
<dbReference type="EMBL" id="PEZD01000020">
    <property type="protein sequence ID" value="PIS17402.1"/>
    <property type="molecule type" value="Genomic_DNA"/>
</dbReference>
<comment type="caution">
    <text evidence="1">The sequence shown here is derived from an EMBL/GenBank/DDBJ whole genome shotgun (WGS) entry which is preliminary data.</text>
</comment>
<dbReference type="AlphaFoldDB" id="A0A2H0WXM7"/>
<reference evidence="2" key="1">
    <citation type="submission" date="2017-09" db="EMBL/GenBank/DDBJ databases">
        <title>Depth-based differentiation of microbial function through sediment-hosted aquifers and enrichment of novel symbionts in the deep terrestrial subsurface.</title>
        <authorList>
            <person name="Probst A.J."/>
            <person name="Ladd B."/>
            <person name="Jarett J.K."/>
            <person name="Geller-Mcgrath D.E."/>
            <person name="Sieber C.M.K."/>
            <person name="Emerson J.B."/>
            <person name="Anantharaman K."/>
            <person name="Thomas B.C."/>
            <person name="Malmstrom R."/>
            <person name="Stieglmeier M."/>
            <person name="Klingl A."/>
            <person name="Woyke T."/>
            <person name="Ryan C.M."/>
            <person name="Banfield J.F."/>
        </authorList>
    </citation>
    <scope>NUCLEOTIDE SEQUENCE [LARGE SCALE GENOMIC DNA]</scope>
</reference>
<protein>
    <recommendedName>
        <fullName evidence="3">Nucleotidyl transferase AbiEii/AbiGii toxin family protein</fullName>
    </recommendedName>
</protein>
<evidence type="ECO:0008006" key="3">
    <source>
        <dbReference type="Google" id="ProtNLM"/>
    </source>
</evidence>
<evidence type="ECO:0000313" key="1">
    <source>
        <dbReference type="EMBL" id="PIS17402.1"/>
    </source>
</evidence>
<gene>
    <name evidence="1" type="ORF">COT59_00830</name>
</gene>
<proteinExistence type="predicted"/>
<dbReference type="Pfam" id="PF08843">
    <property type="entry name" value="AbiEii"/>
    <property type="match status" value="1"/>
</dbReference>
<accession>A0A2H0WXM7</accession>
<sequence length="214" mass="25730">MLRPHIENILTPAQKDAFAKLSTLRRMGTLAGGTALAFQLQHRRSFDFDIFTVKDIPEDLAWEVRKIFGKIKIFKESENELTFFTSRKVKITFFHYPFRPLYKIIKTNQISFFDWRDIAADKAYTLGRRPVYRDYVDLYFIMKRGCEIQDIISDAKKKFGDLFSEKLFLRQLIYFGDIKDFTIEFFEEKFQPEEIKLFFEKTVKQYTKNIFKKR</sequence>
<evidence type="ECO:0000313" key="2">
    <source>
        <dbReference type="Proteomes" id="UP000229675"/>
    </source>
</evidence>